<dbReference type="GO" id="GO:0000794">
    <property type="term" value="C:condensed nuclear chromosome"/>
    <property type="evidence" value="ECO:0007669"/>
    <property type="project" value="TreeGrafter"/>
</dbReference>
<dbReference type="KEGG" id="pcw:110217116"/>
<gene>
    <name evidence="3" type="primary">CCDC36</name>
</gene>
<keyword evidence="2" id="KW-1185">Reference proteome</keyword>
<dbReference type="PANTHER" id="PTHR35662:SF1">
    <property type="entry name" value="INTERACTOR OF HORMAD1 PROTEIN 1"/>
    <property type="match status" value="1"/>
</dbReference>
<dbReference type="PANTHER" id="PTHR35662">
    <property type="entry name" value="INTERACTOR OF HORMAD1 PROTEIN 1"/>
    <property type="match status" value="1"/>
</dbReference>
<dbReference type="GO" id="GO:0042138">
    <property type="term" value="P:meiotic DNA double-strand break formation"/>
    <property type="evidence" value="ECO:0007669"/>
    <property type="project" value="InterPro"/>
</dbReference>
<dbReference type="GeneID" id="110217116"/>
<reference evidence="3" key="1">
    <citation type="submission" date="2025-08" db="UniProtKB">
        <authorList>
            <consortium name="RefSeq"/>
        </authorList>
    </citation>
    <scope>IDENTIFICATION</scope>
    <source>
        <tissue evidence="3">Spleen</tissue>
    </source>
</reference>
<dbReference type="Proteomes" id="UP000515140">
    <property type="component" value="Unplaced"/>
</dbReference>
<dbReference type="GO" id="GO:0006310">
    <property type="term" value="P:DNA recombination"/>
    <property type="evidence" value="ECO:0007669"/>
    <property type="project" value="InterPro"/>
</dbReference>
<dbReference type="CTD" id="339834"/>
<evidence type="ECO:0000313" key="3">
    <source>
        <dbReference type="RefSeq" id="XP_020854933.1"/>
    </source>
</evidence>
<dbReference type="RefSeq" id="XP_020854933.1">
    <property type="nucleotide sequence ID" value="XM_020999274.1"/>
</dbReference>
<evidence type="ECO:0000256" key="1">
    <source>
        <dbReference type="SAM" id="Coils"/>
    </source>
</evidence>
<dbReference type="FunCoup" id="A0A6P5LA84">
    <property type="interactions" value="42"/>
</dbReference>
<name>A0A6P5LA84_PHACI</name>
<evidence type="ECO:0000313" key="2">
    <source>
        <dbReference type="Proteomes" id="UP000515140"/>
    </source>
</evidence>
<dbReference type="InParanoid" id="A0A6P5LA84"/>
<dbReference type="AlphaFoldDB" id="A0A6P5LA84"/>
<proteinExistence type="predicted"/>
<dbReference type="InterPro" id="IPR031529">
    <property type="entry name" value="IHO1"/>
</dbReference>
<organism evidence="2 3">
    <name type="scientific">Phascolarctos cinereus</name>
    <name type="common">Koala</name>
    <dbReference type="NCBI Taxonomy" id="38626"/>
    <lineage>
        <taxon>Eukaryota</taxon>
        <taxon>Metazoa</taxon>
        <taxon>Chordata</taxon>
        <taxon>Craniata</taxon>
        <taxon>Vertebrata</taxon>
        <taxon>Euteleostomi</taxon>
        <taxon>Mammalia</taxon>
        <taxon>Metatheria</taxon>
        <taxon>Diprotodontia</taxon>
        <taxon>Phascolarctidae</taxon>
        <taxon>Phascolarctos</taxon>
    </lineage>
</organism>
<accession>A0A6P5LA84</accession>
<dbReference type="GO" id="GO:0007129">
    <property type="term" value="P:homologous chromosome pairing at meiosis"/>
    <property type="evidence" value="ECO:0007669"/>
    <property type="project" value="TreeGrafter"/>
</dbReference>
<keyword evidence="1" id="KW-0175">Coiled coil</keyword>
<sequence length="599" mass="67609">MNFNVWNVKEMLSVPPGTGTNKPSNWNNNLNDYSSLTDSQFLFGSQFCPENSQSLSASLDFNAHLRHAKTLQQNSEDSEPSIFTKYQAKPQLFGGDSKDGNLLFPHLPIGKSKGVLEQFEENKKKAQNKQDRYANIPKDSEALNSFISYVREGMHRLQTSVEKLEEELSARNQSILDSLEAIAKTLQESAQAHCDSLLDALRDRNRMEQRALEMEKQLETREAEFLDVKSSLKHLEVLAAEQSRQQQRLCDQLDQLNFPKVLAEMYSLGSEARLPFHVSDGGSQTLPALFQASGLTRKGKPISESPDTGETVMLLPHLNPLISLYQHEKYSTKKQEAEDETHKHNRNAATFWLDKENRSVKDEAVQADLEAQAPAKRLSENHDSSSKIYRDHCKRDSMAQETSPFSSVTVKARPACILQDYQPAALFCSDTRSQNNVLEQKGGSIDVRKRAKREKPRKVRRGTFIRRKSSGLSRNTSTFSSRVGYPQSAASGQQDVFLDQVEKPREPLPFLYPYKTVEPVVKRRGRAEKEERAASPHKAANSFFLCDYSSPSPNSTEWDTQMKWFSDLNSDNSGSPSILKAEESTFYAIAFDSSDDDGD</sequence>
<feature type="coiled-coil region" evidence="1">
    <location>
        <begin position="109"/>
        <end position="224"/>
    </location>
</feature>
<protein>
    <submittedName>
        <fullName evidence="3">Interactor of HORMAD1 protein 1</fullName>
    </submittedName>
</protein>
<dbReference type="Pfam" id="PF15771">
    <property type="entry name" value="IHO1"/>
    <property type="match status" value="1"/>
</dbReference>